<dbReference type="VEuPathDB" id="VectorBase:CSON011236"/>
<dbReference type="InterPro" id="IPR011333">
    <property type="entry name" value="SKP1/BTB/POZ_sf"/>
</dbReference>
<dbReference type="EMBL" id="UFQS01002141">
    <property type="protein sequence ID" value="SSX13309.1"/>
    <property type="molecule type" value="Genomic_DNA"/>
</dbReference>
<dbReference type="GO" id="GO:0022008">
    <property type="term" value="P:neurogenesis"/>
    <property type="evidence" value="ECO:0007669"/>
    <property type="project" value="TreeGrafter"/>
</dbReference>
<sequence>MGKMVKPFGSTYAENEPLTTTTTTQPTANMTASAPPMEDLDLSSTYVEFILLGDRENYVIRADKNAIAQSQCELSRIFESGGTTAVRRIDEGRFSVSESNKENFELFIRYLETKFIKFHDTQHTLELLEIASRYRCADLEMKCVKELDMFLTVESVMKVFRALWLYNSIIPPVKAKDLRGKSRQEAKEFPNFTPEEYFAALLNNCLQLIEMHAEEIFQQPEMTKLSFKELEMIVKRDALQMSYETVLYDLLSAWSKEECLRKNIDITSENRRRVLGALCYTPRYLTMSLSEFQSLKDRVELLDATEIALVTDVFKNNKKGLNLTPEQTELIENFKKSRPPFPLLPIQLSERSNAKNYPKKMRRYVAELEKENEPKRNCCHRTILNCVTAFAFIFD</sequence>
<dbReference type="EMBL" id="UFQT01000481">
    <property type="protein sequence ID" value="SSX24680.1"/>
    <property type="molecule type" value="Genomic_DNA"/>
</dbReference>
<dbReference type="AlphaFoldDB" id="A0A336KLY4"/>
<evidence type="ECO:0000313" key="5">
    <source>
        <dbReference type="EMBL" id="SSX24680.1"/>
    </source>
</evidence>
<reference evidence="3" key="1">
    <citation type="submission" date="2018-04" db="EMBL/GenBank/DDBJ databases">
        <authorList>
            <person name="Go L.Y."/>
            <person name="Mitchell J.A."/>
        </authorList>
    </citation>
    <scope>NUCLEOTIDE SEQUENCE</scope>
    <source>
        <tissue evidence="3">Whole organism</tissue>
    </source>
</reference>
<dbReference type="EMBL" id="UFQS01000481">
    <property type="protein sequence ID" value="SSX04315.1"/>
    <property type="molecule type" value="Genomic_DNA"/>
</dbReference>
<accession>A0A336KLY4</accession>
<organism evidence="3">
    <name type="scientific">Culicoides sonorensis</name>
    <name type="common">Biting midge</name>
    <dbReference type="NCBI Taxonomy" id="179676"/>
    <lineage>
        <taxon>Eukaryota</taxon>
        <taxon>Metazoa</taxon>
        <taxon>Ecdysozoa</taxon>
        <taxon>Arthropoda</taxon>
        <taxon>Hexapoda</taxon>
        <taxon>Insecta</taxon>
        <taxon>Pterygota</taxon>
        <taxon>Neoptera</taxon>
        <taxon>Endopterygota</taxon>
        <taxon>Diptera</taxon>
        <taxon>Nematocera</taxon>
        <taxon>Chironomoidea</taxon>
        <taxon>Ceratopogonidae</taxon>
        <taxon>Ceratopogoninae</taxon>
        <taxon>Culicoides</taxon>
        <taxon>Monoculicoides</taxon>
    </lineage>
</organism>
<dbReference type="EMBL" id="UFQT01002141">
    <property type="protein sequence ID" value="SSX32745.1"/>
    <property type="molecule type" value="Genomic_DNA"/>
</dbReference>
<dbReference type="PANTHER" id="PTHR45774">
    <property type="entry name" value="BTB/POZ DOMAIN-CONTAINING"/>
    <property type="match status" value="1"/>
</dbReference>
<dbReference type="Pfam" id="PF07707">
    <property type="entry name" value="BACK"/>
    <property type="match status" value="1"/>
</dbReference>
<feature type="region of interest" description="Disordered" evidence="1">
    <location>
        <begin position="1"/>
        <end position="36"/>
    </location>
</feature>
<proteinExistence type="predicted"/>
<gene>
    <name evidence="3" type="primary">CSON011236</name>
    <name evidence="4" type="synonym">CSON005378</name>
</gene>
<evidence type="ECO:0000259" key="2">
    <source>
        <dbReference type="Pfam" id="PF07707"/>
    </source>
</evidence>
<evidence type="ECO:0000256" key="1">
    <source>
        <dbReference type="SAM" id="MobiDB-lite"/>
    </source>
</evidence>
<dbReference type="Gene3D" id="3.30.710.10">
    <property type="entry name" value="Potassium Channel Kv1.1, Chain A"/>
    <property type="match status" value="1"/>
</dbReference>
<dbReference type="GO" id="GO:0005829">
    <property type="term" value="C:cytosol"/>
    <property type="evidence" value="ECO:0007669"/>
    <property type="project" value="TreeGrafter"/>
</dbReference>
<dbReference type="Gene3D" id="1.25.40.420">
    <property type="match status" value="1"/>
</dbReference>
<dbReference type="InterPro" id="IPR011705">
    <property type="entry name" value="BACK"/>
</dbReference>
<dbReference type="VEuPathDB" id="VectorBase:CSON005378"/>
<protein>
    <submittedName>
        <fullName evidence="4">CSON005378 protein</fullName>
    </submittedName>
    <submittedName>
        <fullName evidence="3">CSON011236 protein</fullName>
    </submittedName>
</protein>
<feature type="domain" description="BACK" evidence="2">
    <location>
        <begin position="200"/>
        <end position="259"/>
    </location>
</feature>
<evidence type="ECO:0000313" key="4">
    <source>
        <dbReference type="EMBL" id="SSX13309.1"/>
    </source>
</evidence>
<reference evidence="5" key="2">
    <citation type="submission" date="2018-07" db="EMBL/GenBank/DDBJ databases">
        <authorList>
            <person name="Quirk P.G."/>
            <person name="Krulwich T.A."/>
        </authorList>
    </citation>
    <scope>NUCLEOTIDE SEQUENCE</scope>
</reference>
<evidence type="ECO:0000313" key="3">
    <source>
        <dbReference type="EMBL" id="SSX04315.1"/>
    </source>
</evidence>
<name>A0A336KLY4_CULSO</name>
<dbReference type="PANTHER" id="PTHR45774:SF4">
    <property type="entry name" value="AXUNDEAD, ISOFORM F"/>
    <property type="match status" value="1"/>
</dbReference>